<dbReference type="GO" id="GO:0019005">
    <property type="term" value="C:SCF ubiquitin ligase complex"/>
    <property type="evidence" value="ECO:0007669"/>
    <property type="project" value="TreeGrafter"/>
</dbReference>
<dbReference type="OrthoDB" id="2117972at2759"/>
<dbReference type="EMBL" id="SWFT01000124">
    <property type="protein sequence ID" value="KAA8899347.1"/>
    <property type="molecule type" value="Genomic_DNA"/>
</dbReference>
<dbReference type="GO" id="GO:0031146">
    <property type="term" value="P:SCF-dependent proteasomal ubiquitin-dependent protein catabolic process"/>
    <property type="evidence" value="ECO:0007669"/>
    <property type="project" value="TreeGrafter"/>
</dbReference>
<comment type="caution">
    <text evidence="3">The sequence shown here is derived from an EMBL/GenBank/DDBJ whole genome shotgun (WGS) entry which is preliminary data.</text>
</comment>
<dbReference type="Pfam" id="PF19270">
    <property type="entry name" value="FBO_C"/>
    <property type="match status" value="1"/>
</dbReference>
<dbReference type="PANTHER" id="PTHR12874:SF9">
    <property type="entry name" value="F-BOX ONLY PROTEIN 48"/>
    <property type="match status" value="1"/>
</dbReference>
<proteinExistence type="predicted"/>
<keyword evidence="4" id="KW-1185">Reference proteome</keyword>
<dbReference type="AlphaFoldDB" id="A0A642UHP4"/>
<dbReference type="InterPro" id="IPR036047">
    <property type="entry name" value="F-box-like_dom_sf"/>
</dbReference>
<dbReference type="InterPro" id="IPR045464">
    <property type="entry name" value="Hrt3/FBXO9_C"/>
</dbReference>
<keyword evidence="1" id="KW-0833">Ubl conjugation pathway</keyword>
<dbReference type="GeneID" id="54783020"/>
<dbReference type="RefSeq" id="XP_034010861.1">
    <property type="nucleotide sequence ID" value="XM_034157234.1"/>
</dbReference>
<evidence type="ECO:0000313" key="4">
    <source>
        <dbReference type="Proteomes" id="UP000449547"/>
    </source>
</evidence>
<feature type="domain" description="F-box protein Hrt3/FBXO9 C-terminal" evidence="2">
    <location>
        <begin position="210"/>
        <end position="329"/>
    </location>
</feature>
<dbReference type="OMA" id="RWNRLDF"/>
<gene>
    <name evidence="3" type="ORF">DIURU_004369</name>
</gene>
<organism evidence="3 4">
    <name type="scientific">Diutina rugosa</name>
    <name type="common">Yeast</name>
    <name type="synonym">Candida rugosa</name>
    <dbReference type="NCBI Taxonomy" id="5481"/>
    <lineage>
        <taxon>Eukaryota</taxon>
        <taxon>Fungi</taxon>
        <taxon>Dikarya</taxon>
        <taxon>Ascomycota</taxon>
        <taxon>Saccharomycotina</taxon>
        <taxon>Pichiomycetes</taxon>
        <taxon>Debaryomycetaceae</taxon>
        <taxon>Diutina</taxon>
    </lineage>
</organism>
<dbReference type="PANTHER" id="PTHR12874">
    <property type="entry name" value="F-BOX ONLY PROTEIN 48-RELATED"/>
    <property type="match status" value="1"/>
</dbReference>
<protein>
    <recommendedName>
        <fullName evidence="2">F-box protein Hrt3/FBXO9 C-terminal domain-containing protein</fullName>
    </recommendedName>
</protein>
<evidence type="ECO:0000313" key="3">
    <source>
        <dbReference type="EMBL" id="KAA8899347.1"/>
    </source>
</evidence>
<evidence type="ECO:0000259" key="2">
    <source>
        <dbReference type="Pfam" id="PF19270"/>
    </source>
</evidence>
<sequence>MMDDTSKQAVALFEQAADKESHGHMSDALSLYRQAYKLHEHVDQLYRAQMVPAKIDGLRQERGKNAGVRVDDDAVSRIDVDKLLRSFENVAAEAPDGTNDDSHLTIKLAKMGLEEDDEIVDLQPISPLEHLPEDVWMNILEILVATDPVAWFKWSICCKRHAYLGLSDHSTVWRQLCYLIYPKQHWAENVYSRTLADEVIPSDLLKVLPQYDNSWKVMLKTRPFIKFLGCYISAVNFYSEGGKSEFSSSWTNPVKITTYYRYLRFYPDGMVAKVRTSLEPTKVVPQLSRHNQSVRTSALPESGPLQVVKDPHMIQHGRWTISSEGRVVVTIDNANKYYRLDYTFDIKSIGGLMRHAKLSWNKCVGTRKSQFLNDDREGEVEEFSLRNEKPFKFSRVASYTYTN</sequence>
<accession>A0A642UHP4</accession>
<evidence type="ECO:0000256" key="1">
    <source>
        <dbReference type="ARBA" id="ARBA00022786"/>
    </source>
</evidence>
<name>A0A642UHP4_DIURU</name>
<dbReference type="GO" id="GO:0005737">
    <property type="term" value="C:cytoplasm"/>
    <property type="evidence" value="ECO:0007669"/>
    <property type="project" value="TreeGrafter"/>
</dbReference>
<reference evidence="3 4" key="1">
    <citation type="submission" date="2019-07" db="EMBL/GenBank/DDBJ databases">
        <title>Genome assembly of two rare yeast pathogens: Diutina rugosa and Trichomonascus ciferrii.</title>
        <authorList>
            <person name="Mixao V."/>
            <person name="Saus E."/>
            <person name="Hansen A."/>
            <person name="Lass-Flor C."/>
            <person name="Gabaldon T."/>
        </authorList>
    </citation>
    <scope>NUCLEOTIDE SEQUENCE [LARGE SCALE GENOMIC DNA]</scope>
    <source>
        <strain evidence="3 4">CBS 613</strain>
    </source>
</reference>
<dbReference type="Proteomes" id="UP000449547">
    <property type="component" value="Unassembled WGS sequence"/>
</dbReference>
<dbReference type="VEuPathDB" id="FungiDB:DIURU_004369"/>
<dbReference type="SUPFAM" id="SSF81383">
    <property type="entry name" value="F-box domain"/>
    <property type="match status" value="1"/>
</dbReference>